<feature type="non-terminal residue" evidence="1">
    <location>
        <position position="1"/>
    </location>
</feature>
<protein>
    <submittedName>
        <fullName evidence="1">12081_t:CDS:1</fullName>
    </submittedName>
</protein>
<reference evidence="1" key="1">
    <citation type="submission" date="2021-06" db="EMBL/GenBank/DDBJ databases">
        <authorList>
            <person name="Kallberg Y."/>
            <person name="Tangrot J."/>
            <person name="Rosling A."/>
        </authorList>
    </citation>
    <scope>NUCLEOTIDE SEQUENCE</scope>
    <source>
        <strain evidence="1">MA461A</strain>
    </source>
</reference>
<name>A0ACA9R702_9GLOM</name>
<organism evidence="1 2">
    <name type="scientific">Racocetra persica</name>
    <dbReference type="NCBI Taxonomy" id="160502"/>
    <lineage>
        <taxon>Eukaryota</taxon>
        <taxon>Fungi</taxon>
        <taxon>Fungi incertae sedis</taxon>
        <taxon>Mucoromycota</taxon>
        <taxon>Glomeromycotina</taxon>
        <taxon>Glomeromycetes</taxon>
        <taxon>Diversisporales</taxon>
        <taxon>Gigasporaceae</taxon>
        <taxon>Racocetra</taxon>
    </lineage>
</organism>
<sequence>VLRQQFKLDISTAPYQLLASHQDCSFYLSHGMNDVLAKLFSKSMFNKMLENYCSHLVMPKFQSILRPFGVFDMSKSASNSDMFSYSSDI</sequence>
<comment type="caution">
    <text evidence="1">The sequence shown here is derived from an EMBL/GenBank/DDBJ whole genome shotgun (WGS) entry which is preliminary data.</text>
</comment>
<evidence type="ECO:0000313" key="2">
    <source>
        <dbReference type="Proteomes" id="UP000789920"/>
    </source>
</evidence>
<gene>
    <name evidence="1" type="ORF">RPERSI_LOCUS17434</name>
</gene>
<evidence type="ECO:0000313" key="1">
    <source>
        <dbReference type="EMBL" id="CAG8779943.1"/>
    </source>
</evidence>
<keyword evidence="2" id="KW-1185">Reference proteome</keyword>
<accession>A0ACA9R702</accession>
<proteinExistence type="predicted"/>
<dbReference type="Proteomes" id="UP000789920">
    <property type="component" value="Unassembled WGS sequence"/>
</dbReference>
<dbReference type="EMBL" id="CAJVQC010044644">
    <property type="protein sequence ID" value="CAG8779943.1"/>
    <property type="molecule type" value="Genomic_DNA"/>
</dbReference>